<keyword evidence="1" id="KW-0614">Plasmid</keyword>
<dbReference type="RefSeq" id="WP_250949099.1">
    <property type="nucleotide sequence ID" value="NZ_MN915010.1"/>
</dbReference>
<reference evidence="1" key="1">
    <citation type="submission" date="2020-01" db="EMBL/GenBank/DDBJ databases">
        <title>Evolution and transmission of blaNDM-harboring conjugative plasmids in Escherichia coli.</title>
        <authorList>
            <person name="Zhu J."/>
            <person name="Zheng X."/>
            <person name="Jiang H."/>
        </authorList>
    </citation>
    <scope>NUCLEOTIDE SEQUENCE</scope>
    <source>
        <strain evidence="1">TJ-33</strain>
        <plasmid evidence="1">pNDM-TJ33</plasmid>
    </source>
</reference>
<evidence type="ECO:0000313" key="1">
    <source>
        <dbReference type="EMBL" id="QIQ17585.1"/>
    </source>
</evidence>
<name>A0A6G9I3J0_ECOLX</name>
<dbReference type="EMBL" id="MN915010">
    <property type="protein sequence ID" value="QIQ17585.1"/>
    <property type="molecule type" value="Genomic_DNA"/>
</dbReference>
<organism evidence="1">
    <name type="scientific">Escherichia coli</name>
    <dbReference type="NCBI Taxonomy" id="562"/>
    <lineage>
        <taxon>Bacteria</taxon>
        <taxon>Pseudomonadati</taxon>
        <taxon>Pseudomonadota</taxon>
        <taxon>Gammaproteobacteria</taxon>
        <taxon>Enterobacterales</taxon>
        <taxon>Enterobacteriaceae</taxon>
        <taxon>Escherichia</taxon>
    </lineage>
</organism>
<geneLocation type="plasmid" evidence="1">
    <name>pNDM-TJ33</name>
</geneLocation>
<proteinExistence type="predicted"/>
<dbReference type="AlphaFoldDB" id="A0A6G9I3J0"/>
<accession>A0A6G9I3J0</accession>
<sequence length="57" mass="6490">MSKLTGEVIHGFFFPYLNLLICQKCSLTVSGMKFLLLTLAVETDLSWLEHGFRIVEV</sequence>
<protein>
    <submittedName>
        <fullName evidence="1">Uncharacterized protein</fullName>
    </submittedName>
</protein>